<gene>
    <name evidence="1" type="ORF">Dsin_029319</name>
</gene>
<accession>A0AAE0DV24</accession>
<comment type="caution">
    <text evidence="1">The sequence shown here is derived from an EMBL/GenBank/DDBJ whole genome shotgun (WGS) entry which is preliminary data.</text>
</comment>
<organism evidence="1 2">
    <name type="scientific">Dipteronia sinensis</name>
    <dbReference type="NCBI Taxonomy" id="43782"/>
    <lineage>
        <taxon>Eukaryota</taxon>
        <taxon>Viridiplantae</taxon>
        <taxon>Streptophyta</taxon>
        <taxon>Embryophyta</taxon>
        <taxon>Tracheophyta</taxon>
        <taxon>Spermatophyta</taxon>
        <taxon>Magnoliopsida</taxon>
        <taxon>eudicotyledons</taxon>
        <taxon>Gunneridae</taxon>
        <taxon>Pentapetalae</taxon>
        <taxon>rosids</taxon>
        <taxon>malvids</taxon>
        <taxon>Sapindales</taxon>
        <taxon>Sapindaceae</taxon>
        <taxon>Hippocastanoideae</taxon>
        <taxon>Acereae</taxon>
        <taxon>Dipteronia</taxon>
    </lineage>
</organism>
<sequence>MKTPKAIVVTDRPRVLAWWIDISSRPATIEVAEGMTLHNVQHMSSNLIRYWAFVAKLIQYWASVVKLIQYWA</sequence>
<protein>
    <submittedName>
        <fullName evidence="1">Uncharacterized protein</fullName>
    </submittedName>
</protein>
<evidence type="ECO:0000313" key="2">
    <source>
        <dbReference type="Proteomes" id="UP001281410"/>
    </source>
</evidence>
<dbReference type="Proteomes" id="UP001281410">
    <property type="component" value="Unassembled WGS sequence"/>
</dbReference>
<name>A0AAE0DV24_9ROSI</name>
<evidence type="ECO:0000313" key="1">
    <source>
        <dbReference type="EMBL" id="KAK3189758.1"/>
    </source>
</evidence>
<reference evidence="1" key="1">
    <citation type="journal article" date="2023" name="Plant J.">
        <title>Genome sequences and population genomics provide insights into the demographic history, inbreeding, and mutation load of two 'living fossil' tree species of Dipteronia.</title>
        <authorList>
            <person name="Feng Y."/>
            <person name="Comes H.P."/>
            <person name="Chen J."/>
            <person name="Zhu S."/>
            <person name="Lu R."/>
            <person name="Zhang X."/>
            <person name="Li P."/>
            <person name="Qiu J."/>
            <person name="Olsen K.M."/>
            <person name="Qiu Y."/>
        </authorList>
    </citation>
    <scope>NUCLEOTIDE SEQUENCE</scope>
    <source>
        <strain evidence="1">NBL</strain>
    </source>
</reference>
<proteinExistence type="predicted"/>
<dbReference type="EMBL" id="JANJYJ010000009">
    <property type="protein sequence ID" value="KAK3189758.1"/>
    <property type="molecule type" value="Genomic_DNA"/>
</dbReference>
<keyword evidence="2" id="KW-1185">Reference proteome</keyword>
<dbReference type="AlphaFoldDB" id="A0AAE0DV24"/>